<keyword evidence="5" id="KW-0808">Transferase</keyword>
<dbReference type="EMBL" id="CAKKNE010000006">
    <property type="protein sequence ID" value="CAH0378538.1"/>
    <property type="molecule type" value="Genomic_DNA"/>
</dbReference>
<dbReference type="SUPFAM" id="SSF53335">
    <property type="entry name" value="S-adenosyl-L-methionine-dependent methyltransferases"/>
    <property type="match status" value="1"/>
</dbReference>
<feature type="non-terminal residue" evidence="9">
    <location>
        <position position="1"/>
    </location>
</feature>
<keyword evidence="4" id="KW-0489">Methyltransferase</keyword>
<evidence type="ECO:0000256" key="2">
    <source>
        <dbReference type="ARBA" id="ARBA00010703"/>
    </source>
</evidence>
<dbReference type="PANTHER" id="PTHR13600">
    <property type="entry name" value="LEUCINE CARBOXYL METHYLTRANSFERASE"/>
    <property type="match status" value="1"/>
</dbReference>
<evidence type="ECO:0000256" key="6">
    <source>
        <dbReference type="ARBA" id="ARBA00022691"/>
    </source>
</evidence>
<dbReference type="PROSITE" id="PS51186">
    <property type="entry name" value="GNAT"/>
    <property type="match status" value="1"/>
</dbReference>
<dbReference type="EC" id="2.1.1.233" evidence="3"/>
<dbReference type="GO" id="GO:0032259">
    <property type="term" value="P:methylation"/>
    <property type="evidence" value="ECO:0007669"/>
    <property type="project" value="UniProtKB-KW"/>
</dbReference>
<reference evidence="9" key="1">
    <citation type="submission" date="2021-11" db="EMBL/GenBank/DDBJ databases">
        <authorList>
            <consortium name="Genoscope - CEA"/>
            <person name="William W."/>
        </authorList>
    </citation>
    <scope>NUCLEOTIDE SEQUENCE</scope>
</reference>
<dbReference type="OrthoDB" id="10680184at2759"/>
<evidence type="ECO:0000256" key="5">
    <source>
        <dbReference type="ARBA" id="ARBA00022679"/>
    </source>
</evidence>
<dbReference type="GO" id="GO:0016747">
    <property type="term" value="F:acyltransferase activity, transferring groups other than amino-acyl groups"/>
    <property type="evidence" value="ECO:0007669"/>
    <property type="project" value="InterPro"/>
</dbReference>
<evidence type="ECO:0000256" key="1">
    <source>
        <dbReference type="ARBA" id="ARBA00000724"/>
    </source>
</evidence>
<comment type="similarity">
    <text evidence="2">Belongs to the methyltransferase superfamily. LCMT family.</text>
</comment>
<dbReference type="InterPro" id="IPR007213">
    <property type="entry name" value="Ppm1/Ppm2/Tcmp"/>
</dbReference>
<dbReference type="Pfam" id="PF04072">
    <property type="entry name" value="LCM"/>
    <property type="match status" value="1"/>
</dbReference>
<keyword evidence="10" id="KW-1185">Reference proteome</keyword>
<comment type="catalytic activity">
    <reaction evidence="1">
        <text>[phosphatase 2A protein]-C-terminal L-leucine + S-adenosyl-L-methionine = [phosphatase 2A protein]-C-terminal L-leucine methyl ester + S-adenosyl-L-homocysteine</text>
        <dbReference type="Rhea" id="RHEA:48544"/>
        <dbReference type="Rhea" id="RHEA-COMP:12134"/>
        <dbReference type="Rhea" id="RHEA-COMP:12135"/>
        <dbReference type="ChEBI" id="CHEBI:57856"/>
        <dbReference type="ChEBI" id="CHEBI:59789"/>
        <dbReference type="ChEBI" id="CHEBI:90516"/>
        <dbReference type="ChEBI" id="CHEBI:90517"/>
        <dbReference type="EC" id="2.1.1.233"/>
    </reaction>
</comment>
<sequence>PFFSLFLASAGLHGFPRLCLRRFAQKASKLQLCAAAASLIYRTLAPAQRCVARKASVWHQAPNSIMAEELASIIALCYAPTPQKTTPQNAVEATAAVSLRAKAAVPQHSLAYDVASPVDAQLWQKLPTKIKGRPADLALRFAHVRMSVVRRCADRAVLELRQGDSRVRVVSLGAGLDGECLRLATKFEWVDCVELDLEAVAAQKRELVSHAVLSVDDDLAKLEELLGDTGPTLILAEVSLCYASPEAARRARRWAASLKRACYLELTPTSNADSRFGLALQSGFGTLLRCAPRDADDLATTLRSSGFAHSSILDLDAARRRLGVLQTGADEAALTLALRRYVMVVASADASLARGIMQRPEVVVRKMEAADSTHAKDAYIAAMGCDGAIRKHAKKQCVVLDTLPAFVATLNASIVGAVALDDQGEVRCLGVVPSLRRLGAASQLMMSIEAAAFRRGFEACTLRVPPSQQAAVALYAKRGYSTREDPRPTGAYPTIYLEKDLSVEATLVATPLIAQDASKPKVLLEKDEARFALPDSLFPTMGLVVSINGERFVCRRDPDPPSMPTLSQGTRVSLDIKW</sequence>
<accession>A0A8J2WS28</accession>
<dbReference type="SUPFAM" id="SSF55729">
    <property type="entry name" value="Acyl-CoA N-acyltransferases (Nat)"/>
    <property type="match status" value="1"/>
</dbReference>
<dbReference type="CDD" id="cd04301">
    <property type="entry name" value="NAT_SF"/>
    <property type="match status" value="1"/>
</dbReference>
<evidence type="ECO:0000256" key="7">
    <source>
        <dbReference type="ARBA" id="ARBA00032526"/>
    </source>
</evidence>
<evidence type="ECO:0000313" key="10">
    <source>
        <dbReference type="Proteomes" id="UP000789595"/>
    </source>
</evidence>
<evidence type="ECO:0000259" key="8">
    <source>
        <dbReference type="PROSITE" id="PS51186"/>
    </source>
</evidence>
<evidence type="ECO:0000256" key="4">
    <source>
        <dbReference type="ARBA" id="ARBA00022603"/>
    </source>
</evidence>
<dbReference type="PANTHER" id="PTHR13600:SF21">
    <property type="entry name" value="LEUCINE CARBOXYL METHYLTRANSFERASE 1"/>
    <property type="match status" value="1"/>
</dbReference>
<gene>
    <name evidence="9" type="ORF">PECAL_6P01290</name>
</gene>
<dbReference type="InterPro" id="IPR029063">
    <property type="entry name" value="SAM-dependent_MTases_sf"/>
</dbReference>
<dbReference type="Proteomes" id="UP000789595">
    <property type="component" value="Unassembled WGS sequence"/>
</dbReference>
<dbReference type="InterPro" id="IPR000182">
    <property type="entry name" value="GNAT_dom"/>
</dbReference>
<dbReference type="InterPro" id="IPR016181">
    <property type="entry name" value="Acyl_CoA_acyltransferase"/>
</dbReference>
<dbReference type="AlphaFoldDB" id="A0A8J2WS28"/>
<dbReference type="GO" id="GO:0018423">
    <property type="term" value="F:protein C-terminal leucine carboxyl O-methyltransferase activity"/>
    <property type="evidence" value="ECO:0007669"/>
    <property type="project" value="UniProtKB-EC"/>
</dbReference>
<organism evidence="9 10">
    <name type="scientific">Pelagomonas calceolata</name>
    <dbReference type="NCBI Taxonomy" id="35677"/>
    <lineage>
        <taxon>Eukaryota</taxon>
        <taxon>Sar</taxon>
        <taxon>Stramenopiles</taxon>
        <taxon>Ochrophyta</taxon>
        <taxon>Pelagophyceae</taxon>
        <taxon>Pelagomonadales</taxon>
        <taxon>Pelagomonadaceae</taxon>
        <taxon>Pelagomonas</taxon>
    </lineage>
</organism>
<keyword evidence="6" id="KW-0949">S-adenosyl-L-methionine</keyword>
<name>A0A8J2WS28_9STRA</name>
<dbReference type="InterPro" id="IPR016651">
    <property type="entry name" value="LCMT1"/>
</dbReference>
<comment type="caution">
    <text evidence="9">The sequence shown here is derived from an EMBL/GenBank/DDBJ whole genome shotgun (WGS) entry which is preliminary data.</text>
</comment>
<evidence type="ECO:0000256" key="3">
    <source>
        <dbReference type="ARBA" id="ARBA00012834"/>
    </source>
</evidence>
<feature type="non-terminal residue" evidence="9">
    <location>
        <position position="578"/>
    </location>
</feature>
<dbReference type="Pfam" id="PF00583">
    <property type="entry name" value="Acetyltransf_1"/>
    <property type="match status" value="1"/>
</dbReference>
<proteinExistence type="inferred from homology"/>
<dbReference type="Gene3D" id="3.40.50.150">
    <property type="entry name" value="Vaccinia Virus protein VP39"/>
    <property type="match status" value="2"/>
</dbReference>
<protein>
    <recommendedName>
        <fullName evidence="3">[phosphatase 2A protein]-leucine-carboxy methyltransferase</fullName>
        <ecNumber evidence="3">2.1.1.233</ecNumber>
    </recommendedName>
    <alternativeName>
        <fullName evidence="7">[Phosphatase 2A protein]-leucine-carboxy methyltransferase 1</fullName>
    </alternativeName>
</protein>
<feature type="domain" description="N-acetyltransferase" evidence="8">
    <location>
        <begin position="362"/>
        <end position="502"/>
    </location>
</feature>
<evidence type="ECO:0000313" key="9">
    <source>
        <dbReference type="EMBL" id="CAH0378538.1"/>
    </source>
</evidence>
<dbReference type="Gene3D" id="3.40.630.30">
    <property type="match status" value="1"/>
</dbReference>